<dbReference type="PANTHER" id="PTHR23336:SF58">
    <property type="entry name" value="PROTEIN MICRORCHIDIA 4"/>
    <property type="match status" value="1"/>
</dbReference>
<comment type="caution">
    <text evidence="1">The sequence shown here is derived from an EMBL/GenBank/DDBJ whole genome shotgun (WGS) entry which is preliminary data.</text>
</comment>
<dbReference type="PANTHER" id="PTHR23336">
    <property type="entry name" value="ZINC FINGER CW-TYPE COILED-COIL DOMAIN PROTEIN 3"/>
    <property type="match status" value="1"/>
</dbReference>
<evidence type="ECO:0000313" key="1">
    <source>
        <dbReference type="EMBL" id="KAK8564922.1"/>
    </source>
</evidence>
<proteinExistence type="predicted"/>
<sequence>MVTIFKFVATASSKMIVEEVLGKFNLMKDHGTRIIIYNLWEDDQRLLEFDFHAYQHDIQLRGVNRDEKNIQMTREFSKAPFSRDFPTPVSKLKCCRRFFIGFKL</sequence>
<organism evidence="1 2">
    <name type="scientific">Hibiscus sabdariffa</name>
    <name type="common">roselle</name>
    <dbReference type="NCBI Taxonomy" id="183260"/>
    <lineage>
        <taxon>Eukaryota</taxon>
        <taxon>Viridiplantae</taxon>
        <taxon>Streptophyta</taxon>
        <taxon>Embryophyta</taxon>
        <taxon>Tracheophyta</taxon>
        <taxon>Spermatophyta</taxon>
        <taxon>Magnoliopsida</taxon>
        <taxon>eudicotyledons</taxon>
        <taxon>Gunneridae</taxon>
        <taxon>Pentapetalae</taxon>
        <taxon>rosids</taxon>
        <taxon>malvids</taxon>
        <taxon>Malvales</taxon>
        <taxon>Malvaceae</taxon>
        <taxon>Malvoideae</taxon>
        <taxon>Hibiscus</taxon>
    </lineage>
</organism>
<name>A0ABR2ESC8_9ROSI</name>
<dbReference type="InterPro" id="IPR045261">
    <property type="entry name" value="MORC_ATPase"/>
</dbReference>
<evidence type="ECO:0008006" key="3">
    <source>
        <dbReference type="Google" id="ProtNLM"/>
    </source>
</evidence>
<evidence type="ECO:0000313" key="2">
    <source>
        <dbReference type="Proteomes" id="UP001472677"/>
    </source>
</evidence>
<keyword evidence="2" id="KW-1185">Reference proteome</keyword>
<protein>
    <recommendedName>
        <fullName evidence="3">Morc S5 domain-containing protein</fullName>
    </recommendedName>
</protein>
<accession>A0ABR2ESC8</accession>
<dbReference type="Proteomes" id="UP001472677">
    <property type="component" value="Unassembled WGS sequence"/>
</dbReference>
<dbReference type="EMBL" id="JBBPBM010000010">
    <property type="protein sequence ID" value="KAK8564922.1"/>
    <property type="molecule type" value="Genomic_DNA"/>
</dbReference>
<reference evidence="1 2" key="1">
    <citation type="journal article" date="2024" name="G3 (Bethesda)">
        <title>Genome assembly of Hibiscus sabdariffa L. provides insights into metabolisms of medicinal natural products.</title>
        <authorList>
            <person name="Kim T."/>
        </authorList>
    </citation>
    <scope>NUCLEOTIDE SEQUENCE [LARGE SCALE GENOMIC DNA]</scope>
    <source>
        <strain evidence="1">TK-2024</strain>
        <tissue evidence="1">Old leaves</tissue>
    </source>
</reference>
<gene>
    <name evidence="1" type="ORF">V6N12_058499</name>
</gene>